<organism evidence="3">
    <name type="scientific">Rhodosorus marinus</name>
    <dbReference type="NCBI Taxonomy" id="101924"/>
    <lineage>
        <taxon>Eukaryota</taxon>
        <taxon>Rhodophyta</taxon>
        <taxon>Stylonematophyceae</taxon>
        <taxon>Stylonematales</taxon>
        <taxon>Stylonemataceae</taxon>
        <taxon>Rhodosorus</taxon>
    </lineage>
</organism>
<accession>A0A7S3A6S2</accession>
<reference evidence="3" key="1">
    <citation type="submission" date="2021-01" db="EMBL/GenBank/DDBJ databases">
        <authorList>
            <person name="Corre E."/>
            <person name="Pelletier E."/>
            <person name="Niang G."/>
            <person name="Scheremetjew M."/>
            <person name="Finn R."/>
            <person name="Kale V."/>
            <person name="Holt S."/>
            <person name="Cochrane G."/>
            <person name="Meng A."/>
            <person name="Brown T."/>
            <person name="Cohen L."/>
        </authorList>
    </citation>
    <scope>NUCLEOTIDE SEQUENCE</scope>
    <source>
        <strain evidence="3">CCMP 769</strain>
    </source>
</reference>
<name>A0A7S3A6S2_9RHOD</name>
<evidence type="ECO:0000259" key="2">
    <source>
        <dbReference type="Pfam" id="PF19259"/>
    </source>
</evidence>
<sequence length="254" mass="29009">MSSLIKIQAPQPKPYDGKRDALLINTFLNSLRTYFKLARLPEDDDAYKITLAEGYLTGDASYWWSLVPEDKRPEKYAGFEQLLKAQFYPADATIRAKQQLARAVQRTSVAAYTSYFNKCLIQVGEISESEKFDRFVEGLKPEVKKYIYIQDVQCFEEAQALALKIEGAEIASHGLTRESRGPERPIPTSSGTRSGRKYQPQIQELRTGKYFNIVCNYCGKKGHTQRVCWENPNRDPIVSKSNPPKVQQLKGERQ</sequence>
<dbReference type="EMBL" id="HBHW01039728">
    <property type="protein sequence ID" value="CAE0062491.1"/>
    <property type="molecule type" value="Transcribed_RNA"/>
</dbReference>
<evidence type="ECO:0000313" key="3">
    <source>
        <dbReference type="EMBL" id="CAE0062491.1"/>
    </source>
</evidence>
<dbReference type="InterPro" id="IPR045358">
    <property type="entry name" value="Ty3_capsid"/>
</dbReference>
<dbReference type="PANTHER" id="PTHR33223:SF6">
    <property type="entry name" value="CCHC-TYPE DOMAIN-CONTAINING PROTEIN"/>
    <property type="match status" value="1"/>
</dbReference>
<feature type="domain" description="Ty3 transposon capsid-like protein" evidence="2">
    <location>
        <begin position="10"/>
        <end position="165"/>
    </location>
</feature>
<feature type="region of interest" description="Disordered" evidence="1">
    <location>
        <begin position="231"/>
        <end position="254"/>
    </location>
</feature>
<gene>
    <name evidence="3" type="ORF">RMAR00112_LOCUS30561</name>
</gene>
<dbReference type="PANTHER" id="PTHR33223">
    <property type="entry name" value="CCHC-TYPE DOMAIN-CONTAINING PROTEIN"/>
    <property type="match status" value="1"/>
</dbReference>
<evidence type="ECO:0000256" key="1">
    <source>
        <dbReference type="SAM" id="MobiDB-lite"/>
    </source>
</evidence>
<dbReference type="AlphaFoldDB" id="A0A7S3A6S2"/>
<proteinExistence type="predicted"/>
<feature type="region of interest" description="Disordered" evidence="1">
    <location>
        <begin position="174"/>
        <end position="199"/>
    </location>
</feature>
<dbReference type="Pfam" id="PF19259">
    <property type="entry name" value="Ty3_capsid"/>
    <property type="match status" value="1"/>
</dbReference>
<protein>
    <recommendedName>
        <fullName evidence="2">Ty3 transposon capsid-like protein domain-containing protein</fullName>
    </recommendedName>
</protein>